<protein>
    <recommendedName>
        <fullName evidence="3">DUF4239 domain-containing protein</fullName>
    </recommendedName>
</protein>
<gene>
    <name evidence="2" type="ORF">ABN611_05430</name>
</gene>
<organism evidence="2">
    <name type="scientific">Kribbella sp. HUAS MG21</name>
    <dbReference type="NCBI Taxonomy" id="3160966"/>
    <lineage>
        <taxon>Bacteria</taxon>
        <taxon>Bacillati</taxon>
        <taxon>Actinomycetota</taxon>
        <taxon>Actinomycetes</taxon>
        <taxon>Propionibacteriales</taxon>
        <taxon>Kribbellaceae</taxon>
        <taxon>Kribbella</taxon>
    </lineage>
</organism>
<keyword evidence="1" id="KW-0812">Transmembrane</keyword>
<feature type="transmembrane region" description="Helical" evidence="1">
    <location>
        <begin position="41"/>
        <end position="59"/>
    </location>
</feature>
<evidence type="ECO:0008006" key="3">
    <source>
        <dbReference type="Google" id="ProtNLM"/>
    </source>
</evidence>
<keyword evidence="1" id="KW-1133">Transmembrane helix</keyword>
<reference evidence="2" key="1">
    <citation type="submission" date="2024-06" db="EMBL/GenBank/DDBJ databases">
        <title>Kribbella sp. strain HUAS MG21 genome sequences.</title>
        <authorList>
            <person name="Mo P."/>
        </authorList>
    </citation>
    <scope>NUCLEOTIDE SEQUENCE</scope>
    <source>
        <strain evidence="2">HUAS MG21</strain>
    </source>
</reference>
<accession>A0AAU7TGL4</accession>
<keyword evidence="1" id="KW-0472">Membrane</keyword>
<evidence type="ECO:0000313" key="2">
    <source>
        <dbReference type="EMBL" id="XBV25863.1"/>
    </source>
</evidence>
<dbReference type="EMBL" id="CP158165">
    <property type="protein sequence ID" value="XBV25863.1"/>
    <property type="molecule type" value="Genomic_DNA"/>
</dbReference>
<dbReference type="RefSeq" id="WP_350278670.1">
    <property type="nucleotide sequence ID" value="NZ_CP158165.1"/>
</dbReference>
<evidence type="ECO:0000256" key="1">
    <source>
        <dbReference type="SAM" id="Phobius"/>
    </source>
</evidence>
<proteinExistence type="predicted"/>
<name>A0AAU7TGL4_9ACTN</name>
<dbReference type="AlphaFoldDB" id="A0AAU7TGL4"/>
<sequence>MMKPVTVTGWVNVFVRILTSVAGLVLLAASAVQLFGSDPRVNFSGLVVGAILVALPLVVDRLEHFSFDGTGLEFRFTKQVAELGAPKSAGILEESGLARDLEAYSFVYTELTDPAQEDIRKDLLDRIVGKASALSVSRKFDPVEVHALFAAGSPVMRVLVLGLMEGDPALLDVDVLRSGLTQSRTGNEQFHALKLAYRNWCRLPEGVRTELRGLVATDAYIQGDADRRQIADDIDKLQCRPALVPSGAGEKATR</sequence>